<dbReference type="Pfam" id="PF04179">
    <property type="entry name" value="Init_tRNA_PT"/>
    <property type="match status" value="1"/>
</dbReference>
<dbReference type="EMBL" id="JAJVDC020000072">
    <property type="protein sequence ID" value="KAL1627545.1"/>
    <property type="molecule type" value="Genomic_DNA"/>
</dbReference>
<dbReference type="InterPro" id="IPR033449">
    <property type="entry name" value="Rit1_N"/>
</dbReference>
<keyword evidence="4" id="KW-0808">Transferase</keyword>
<feature type="domain" description="Rit1 N-terminal" evidence="2">
    <location>
        <begin position="26"/>
        <end position="281"/>
    </location>
</feature>
<dbReference type="PANTHER" id="PTHR31811">
    <property type="entry name" value="TRNA A64-2'-O-RIBOSYLPHOSPHATE TRANSFERASE"/>
    <property type="match status" value="1"/>
</dbReference>
<evidence type="ECO:0000313" key="5">
    <source>
        <dbReference type="Proteomes" id="UP001521116"/>
    </source>
</evidence>
<proteinExistence type="predicted"/>
<dbReference type="GO" id="GO:0016740">
    <property type="term" value="F:transferase activity"/>
    <property type="evidence" value="ECO:0007669"/>
    <property type="project" value="UniProtKB-KW"/>
</dbReference>
<evidence type="ECO:0000313" key="4">
    <source>
        <dbReference type="EMBL" id="KAL1627545.1"/>
    </source>
</evidence>
<dbReference type="Proteomes" id="UP001521116">
    <property type="component" value="Unassembled WGS sequence"/>
</dbReference>
<reference evidence="4 5" key="1">
    <citation type="submission" date="2024-02" db="EMBL/GenBank/DDBJ databases">
        <title>De novo assembly and annotation of 12 fungi associated with fruit tree decline syndrome in Ontario, Canada.</title>
        <authorList>
            <person name="Sulman M."/>
            <person name="Ellouze W."/>
            <person name="Ilyukhin E."/>
        </authorList>
    </citation>
    <scope>NUCLEOTIDE SEQUENCE [LARGE SCALE GENOMIC DNA]</scope>
    <source>
        <strain evidence="4 5">M1-105</strain>
    </source>
</reference>
<organism evidence="4 5">
    <name type="scientific">Neofusicoccum ribis</name>
    <dbReference type="NCBI Taxonomy" id="45134"/>
    <lineage>
        <taxon>Eukaryota</taxon>
        <taxon>Fungi</taxon>
        <taxon>Dikarya</taxon>
        <taxon>Ascomycota</taxon>
        <taxon>Pezizomycotina</taxon>
        <taxon>Dothideomycetes</taxon>
        <taxon>Dothideomycetes incertae sedis</taxon>
        <taxon>Botryosphaeriales</taxon>
        <taxon>Botryosphaeriaceae</taxon>
        <taxon>Neofusicoccum</taxon>
    </lineage>
</organism>
<keyword evidence="5" id="KW-1185">Reference proteome</keyword>
<dbReference type="Pfam" id="PF17184">
    <property type="entry name" value="Rit1_C"/>
    <property type="match status" value="1"/>
</dbReference>
<feature type="domain" description="DUF6314" evidence="3">
    <location>
        <begin position="484"/>
        <end position="637"/>
    </location>
</feature>
<sequence length="637" mass="67927">MSRPIQTEDIIFPELATDFSTTLSSLKRSTLSISNRLRSIAEDAEFVCAVADAYERPLVANERCGSWYIPLERKAASAYFKSTDGHTGEWAFSLRRLNIQVLELIGANDGCVIVDSTRRGKRMPDALSKTIPIWCAVWNHLLFPSTPPTLHLPPTTVSASEHSQIASLLPAFLAAATSLSLPLPRLRALVRKPLRPLWVTRDSPLPDRAPAPPAFHPVVLCTSSRRTPGGSEASAAGYVQGAGDDAEGWARGLTAPLWWAHREALLAAPEAELPALIAGLVAGESGRAGGGDAVLVAPTGWVWVGGADAVRKAGGRFDAVIECAEGEEDADADPGLRRPTTRAYCRLRCGTGKLGSRDLRGEMAKVEAFVRDGVAAGATLAVCCPTGRDLSVGVALAVLCLYADDEGRRTAAPNAAISKAFIRQRLSWIMTAFPAASPSRATLQSINAFLFSPRAPPPPTSNAMPATPLGQTFASLSTPAPAAPWTLVRTLTSALPTTPSGAFVGTATFTPRAPTAPGCAAEYLYAEEGTLRTDAGLEFAARRRYAWRYASERGREGVTVWFVKDDDAASVDYLFLDMEFEGDAGSGGLRAKGRHPCGEDVYDATFVFGGEGSAGMVVTYVVKGPRKDYVSETRYSR</sequence>
<feature type="domain" description="Rit1 DUSP-like" evidence="1">
    <location>
        <begin position="344"/>
        <end position="450"/>
    </location>
</feature>
<accession>A0ABR3SRV7</accession>
<protein>
    <submittedName>
        <fullName evidence="4">tRNA A64-2'-O-ribosylphosphate transferase</fullName>
    </submittedName>
</protein>
<evidence type="ECO:0000259" key="1">
    <source>
        <dbReference type="Pfam" id="PF04179"/>
    </source>
</evidence>
<name>A0ABR3SRV7_9PEZI</name>
<gene>
    <name evidence="4" type="primary">RIT1</name>
    <name evidence="4" type="ORF">SLS56_006370</name>
</gene>
<evidence type="ECO:0000259" key="3">
    <source>
        <dbReference type="Pfam" id="PF19834"/>
    </source>
</evidence>
<dbReference type="InterPro" id="IPR033421">
    <property type="entry name" value="Rit1_DUSP-like"/>
</dbReference>
<dbReference type="Pfam" id="PF19834">
    <property type="entry name" value="DUF6314"/>
    <property type="match status" value="1"/>
</dbReference>
<evidence type="ECO:0000259" key="2">
    <source>
        <dbReference type="Pfam" id="PF17184"/>
    </source>
</evidence>
<dbReference type="PANTHER" id="PTHR31811:SF0">
    <property type="entry name" value="TRNA A64-2'-O-RIBOSYLPHOSPHATE TRANSFERASE"/>
    <property type="match status" value="1"/>
</dbReference>
<dbReference type="InterPro" id="IPR007306">
    <property type="entry name" value="Rit1"/>
</dbReference>
<comment type="caution">
    <text evidence="4">The sequence shown here is derived from an EMBL/GenBank/DDBJ whole genome shotgun (WGS) entry which is preliminary data.</text>
</comment>
<dbReference type="InterPro" id="IPR045632">
    <property type="entry name" value="DUF6314"/>
</dbReference>